<evidence type="ECO:0000313" key="3">
    <source>
        <dbReference type="Proteomes" id="UP000027222"/>
    </source>
</evidence>
<dbReference type="GO" id="GO:0016491">
    <property type="term" value="F:oxidoreductase activity"/>
    <property type="evidence" value="ECO:0007669"/>
    <property type="project" value="UniProtKB-KW"/>
</dbReference>
<sequence>MQLTFFSFIKGQLATVPPVVTADLTGKTVIVTGANIGLGFEAAKHFARMNPGKLILACRSKEKGEAALTKIKEATSCQTAEMWSLDLASFASVKSFVERFEKEGSRLDILLENAGVIPAKNLQFTTDGWEQTVQVNDLSSSLLALLLLPRMLETATKYNTTPRLVVVTSEVHHWVTIDKNIIDAPNPLQRYAQKDNMTPPLGGERYATTKLLNILFARGLNDRLHRKPIIVDTVNPGYCLSAFRRSFTGLRAFLDRLMEMALARSTEEGSRQLVWAAIGAEEKKDELRGSYISLAEVTEPSDYVISDEGAAAQEKIWDNLIEELTKVDPRVEQIVKECLTSPTKT</sequence>
<dbReference type="Pfam" id="PF00106">
    <property type="entry name" value="adh_short"/>
    <property type="match status" value="1"/>
</dbReference>
<dbReference type="Gene3D" id="3.40.50.720">
    <property type="entry name" value="NAD(P)-binding Rossmann-like Domain"/>
    <property type="match status" value="1"/>
</dbReference>
<dbReference type="PANTHER" id="PTHR43157">
    <property type="entry name" value="PHOSPHATIDYLINOSITOL-GLYCAN BIOSYNTHESIS CLASS F PROTEIN-RELATED"/>
    <property type="match status" value="1"/>
</dbReference>
<dbReference type="AlphaFoldDB" id="A0A067SCA2"/>
<proteinExistence type="predicted"/>
<evidence type="ECO:0008006" key="4">
    <source>
        <dbReference type="Google" id="ProtNLM"/>
    </source>
</evidence>
<dbReference type="HOGENOM" id="CLU_010194_44_4_1"/>
<accession>A0A067SCA2</accession>
<keyword evidence="3" id="KW-1185">Reference proteome</keyword>
<organism evidence="2 3">
    <name type="scientific">Galerina marginata (strain CBS 339.88)</name>
    <dbReference type="NCBI Taxonomy" id="685588"/>
    <lineage>
        <taxon>Eukaryota</taxon>
        <taxon>Fungi</taxon>
        <taxon>Dikarya</taxon>
        <taxon>Basidiomycota</taxon>
        <taxon>Agaricomycotina</taxon>
        <taxon>Agaricomycetes</taxon>
        <taxon>Agaricomycetidae</taxon>
        <taxon>Agaricales</taxon>
        <taxon>Agaricineae</taxon>
        <taxon>Strophariaceae</taxon>
        <taxon>Galerina</taxon>
    </lineage>
</organism>
<evidence type="ECO:0000313" key="2">
    <source>
        <dbReference type="EMBL" id="KDR67612.1"/>
    </source>
</evidence>
<name>A0A067SCA2_GALM3</name>
<dbReference type="STRING" id="685588.A0A067SCA2"/>
<dbReference type="Proteomes" id="UP000027222">
    <property type="component" value="Unassembled WGS sequence"/>
</dbReference>
<protein>
    <recommendedName>
        <fullName evidence="4">NAD(P)-binding protein</fullName>
    </recommendedName>
</protein>
<gene>
    <name evidence="2" type="ORF">GALMADRAFT_257837</name>
</gene>
<dbReference type="SUPFAM" id="SSF51735">
    <property type="entry name" value="NAD(P)-binding Rossmann-fold domains"/>
    <property type="match status" value="1"/>
</dbReference>
<keyword evidence="1" id="KW-0560">Oxidoreductase</keyword>
<evidence type="ECO:0000256" key="1">
    <source>
        <dbReference type="ARBA" id="ARBA00023002"/>
    </source>
</evidence>
<dbReference type="InterPro" id="IPR002347">
    <property type="entry name" value="SDR_fam"/>
</dbReference>
<dbReference type="InterPro" id="IPR036291">
    <property type="entry name" value="NAD(P)-bd_dom_sf"/>
</dbReference>
<reference evidence="3" key="1">
    <citation type="journal article" date="2014" name="Proc. Natl. Acad. Sci. U.S.A.">
        <title>Extensive sampling of basidiomycete genomes demonstrates inadequacy of the white-rot/brown-rot paradigm for wood decay fungi.</title>
        <authorList>
            <person name="Riley R."/>
            <person name="Salamov A.A."/>
            <person name="Brown D.W."/>
            <person name="Nagy L.G."/>
            <person name="Floudas D."/>
            <person name="Held B.W."/>
            <person name="Levasseur A."/>
            <person name="Lombard V."/>
            <person name="Morin E."/>
            <person name="Otillar R."/>
            <person name="Lindquist E.A."/>
            <person name="Sun H."/>
            <person name="LaButti K.M."/>
            <person name="Schmutz J."/>
            <person name="Jabbour D."/>
            <person name="Luo H."/>
            <person name="Baker S.E."/>
            <person name="Pisabarro A.G."/>
            <person name="Walton J.D."/>
            <person name="Blanchette R.A."/>
            <person name="Henrissat B."/>
            <person name="Martin F."/>
            <person name="Cullen D."/>
            <person name="Hibbett D.S."/>
            <person name="Grigoriev I.V."/>
        </authorList>
    </citation>
    <scope>NUCLEOTIDE SEQUENCE [LARGE SCALE GENOMIC DNA]</scope>
    <source>
        <strain evidence="3">CBS 339.88</strain>
    </source>
</reference>
<dbReference type="EMBL" id="KL142413">
    <property type="protein sequence ID" value="KDR67612.1"/>
    <property type="molecule type" value="Genomic_DNA"/>
</dbReference>
<dbReference type="OrthoDB" id="542013at2759"/>
<dbReference type="PANTHER" id="PTHR43157:SF31">
    <property type="entry name" value="PHOSPHATIDYLINOSITOL-GLYCAN BIOSYNTHESIS CLASS F PROTEIN"/>
    <property type="match status" value="1"/>
</dbReference>
<dbReference type="PRINTS" id="PR00081">
    <property type="entry name" value="GDHRDH"/>
</dbReference>